<organism evidence="2 3">
    <name type="scientific">Deinococcus humi</name>
    <dbReference type="NCBI Taxonomy" id="662880"/>
    <lineage>
        <taxon>Bacteria</taxon>
        <taxon>Thermotogati</taxon>
        <taxon>Deinococcota</taxon>
        <taxon>Deinococci</taxon>
        <taxon>Deinococcales</taxon>
        <taxon>Deinococcaceae</taxon>
        <taxon>Deinococcus</taxon>
    </lineage>
</organism>
<dbReference type="Proteomes" id="UP000552709">
    <property type="component" value="Unassembled WGS sequence"/>
</dbReference>
<reference evidence="2 3" key="1">
    <citation type="submission" date="2020-08" db="EMBL/GenBank/DDBJ databases">
        <title>Genomic Encyclopedia of Type Strains, Phase IV (KMG-IV): sequencing the most valuable type-strain genomes for metagenomic binning, comparative biology and taxonomic classification.</title>
        <authorList>
            <person name="Goeker M."/>
        </authorList>
    </citation>
    <scope>NUCLEOTIDE SEQUENCE [LARGE SCALE GENOMIC DNA]</scope>
    <source>
        <strain evidence="2 3">DSM 27939</strain>
    </source>
</reference>
<proteinExistence type="predicted"/>
<evidence type="ECO:0000313" key="3">
    <source>
        <dbReference type="Proteomes" id="UP000552709"/>
    </source>
</evidence>
<evidence type="ECO:0000313" key="2">
    <source>
        <dbReference type="EMBL" id="MBB5364036.1"/>
    </source>
</evidence>
<feature type="signal peptide" evidence="1">
    <location>
        <begin position="1"/>
        <end position="22"/>
    </location>
</feature>
<gene>
    <name evidence="2" type="ORF">HNQ08_003143</name>
</gene>
<protein>
    <submittedName>
        <fullName evidence="2">Uncharacterized protein</fullName>
    </submittedName>
</protein>
<evidence type="ECO:0000256" key="1">
    <source>
        <dbReference type="SAM" id="SignalP"/>
    </source>
</evidence>
<feature type="chain" id="PRO_5031356746" evidence="1">
    <location>
        <begin position="23"/>
        <end position="60"/>
    </location>
</feature>
<accession>A0A7W8NF44</accession>
<keyword evidence="1" id="KW-0732">Signal</keyword>
<name>A0A7W8NF44_9DEIO</name>
<keyword evidence="3" id="KW-1185">Reference proteome</keyword>
<sequence>MKKLLALAVMALPAAAAVPASGQFGASAKVALLMLEGKTAPCKNPALNTAAFQTACATVP</sequence>
<dbReference type="AlphaFoldDB" id="A0A7W8NF44"/>
<dbReference type="EMBL" id="JACHFL010000008">
    <property type="protein sequence ID" value="MBB5364036.1"/>
    <property type="molecule type" value="Genomic_DNA"/>
</dbReference>
<comment type="caution">
    <text evidence="2">The sequence shown here is derived from an EMBL/GenBank/DDBJ whole genome shotgun (WGS) entry which is preliminary data.</text>
</comment>